<name>A0A939NLK7_SERMA</name>
<sequence>MVRRYASDKVFGLTNACRRSERRLNGVQRRCTTPPWRQRRNLQPPCANTADRRLRSRPGPTVKIPALYQRV</sequence>
<reference evidence="1" key="1">
    <citation type="submission" date="2021-03" db="EMBL/GenBank/DDBJ databases">
        <title>Molecular epidemiology and mechanisms of colistin and carbapenem resistance in Enterobacteriaceae from clinical isolates, the environment and porcine samples in Pretoria, South Africa.</title>
        <authorList>
            <person name="Bogoshi D."/>
            <person name="Mbelle N.M."/>
            <person name="Naidoo V."/>
            <person name="Osei Sekyere J."/>
        </authorList>
    </citation>
    <scope>NUCLEOTIDE SEQUENCE</scope>
    <source>
        <strain evidence="1">C080</strain>
    </source>
</reference>
<accession>A0A939NLK7</accession>
<gene>
    <name evidence="1" type="ORF">J4732_03895</name>
</gene>
<comment type="caution">
    <text evidence="1">The sequence shown here is derived from an EMBL/GenBank/DDBJ whole genome shotgun (WGS) entry which is preliminary data.</text>
</comment>
<protein>
    <submittedName>
        <fullName evidence="1">Uncharacterized protein</fullName>
    </submittedName>
</protein>
<dbReference type="EMBL" id="JAGETR010000022">
    <property type="protein sequence ID" value="MBO2006631.1"/>
    <property type="molecule type" value="Genomic_DNA"/>
</dbReference>
<organism evidence="1">
    <name type="scientific">Serratia marcescens</name>
    <dbReference type="NCBI Taxonomy" id="615"/>
    <lineage>
        <taxon>Bacteria</taxon>
        <taxon>Pseudomonadati</taxon>
        <taxon>Pseudomonadota</taxon>
        <taxon>Gammaproteobacteria</taxon>
        <taxon>Enterobacterales</taxon>
        <taxon>Yersiniaceae</taxon>
        <taxon>Serratia</taxon>
    </lineage>
</organism>
<evidence type="ECO:0000313" key="1">
    <source>
        <dbReference type="EMBL" id="MBO2006631.1"/>
    </source>
</evidence>
<dbReference type="AlphaFoldDB" id="A0A939NLK7"/>
<proteinExistence type="predicted"/>